<organism evidence="1 2">
    <name type="scientific">Cyphomyrmex costatus</name>
    <dbReference type="NCBI Taxonomy" id="456900"/>
    <lineage>
        <taxon>Eukaryota</taxon>
        <taxon>Metazoa</taxon>
        <taxon>Ecdysozoa</taxon>
        <taxon>Arthropoda</taxon>
        <taxon>Hexapoda</taxon>
        <taxon>Insecta</taxon>
        <taxon>Pterygota</taxon>
        <taxon>Neoptera</taxon>
        <taxon>Endopterygota</taxon>
        <taxon>Hymenoptera</taxon>
        <taxon>Apocrita</taxon>
        <taxon>Aculeata</taxon>
        <taxon>Formicoidea</taxon>
        <taxon>Formicidae</taxon>
        <taxon>Myrmicinae</taxon>
        <taxon>Cyphomyrmex</taxon>
    </lineage>
</organism>
<evidence type="ECO:0000313" key="1">
    <source>
        <dbReference type="EMBL" id="KYM99573.1"/>
    </source>
</evidence>
<name>A0A151IF54_9HYME</name>
<dbReference type="EMBL" id="KQ977800">
    <property type="protein sequence ID" value="KYM99573.1"/>
    <property type="molecule type" value="Genomic_DNA"/>
</dbReference>
<dbReference type="Proteomes" id="UP000078542">
    <property type="component" value="Unassembled WGS sequence"/>
</dbReference>
<dbReference type="AlphaFoldDB" id="A0A151IF54"/>
<gene>
    <name evidence="1" type="ORF">ALC62_09682</name>
</gene>
<sequence>MDQYSLKQRIEIVKIQVKFSGRGLYEDLYTNAPQTIQRLKTILKTVGEIELQLCKNVMKNFLKRMTIYEKSRGSHLADIAFHV</sequence>
<keyword evidence="2" id="KW-1185">Reference proteome</keyword>
<evidence type="ECO:0000313" key="2">
    <source>
        <dbReference type="Proteomes" id="UP000078542"/>
    </source>
</evidence>
<reference evidence="1 2" key="1">
    <citation type="submission" date="2016-03" db="EMBL/GenBank/DDBJ databases">
        <title>Cyphomyrmex costatus WGS genome.</title>
        <authorList>
            <person name="Nygaard S."/>
            <person name="Hu H."/>
            <person name="Boomsma J."/>
            <person name="Zhang G."/>
        </authorList>
    </citation>
    <scope>NUCLEOTIDE SEQUENCE [LARGE SCALE GENOMIC DNA]</scope>
    <source>
        <strain evidence="1">MS0001</strain>
        <tissue evidence="1">Whole body</tissue>
    </source>
</reference>
<protein>
    <submittedName>
        <fullName evidence="1">Uncharacterized protein</fullName>
    </submittedName>
</protein>
<proteinExistence type="predicted"/>
<accession>A0A151IF54</accession>
<dbReference type="STRING" id="456900.A0A151IF54"/>